<accession>A0A919UG14</accession>
<feature type="transmembrane region" description="Helical" evidence="2">
    <location>
        <begin position="41"/>
        <end position="63"/>
    </location>
</feature>
<evidence type="ECO:0000256" key="1">
    <source>
        <dbReference type="SAM" id="MobiDB-lite"/>
    </source>
</evidence>
<sequence>MSRVAHAQRTAEDLPARRTRPGMPSFLPGPAPRGAPRHPMLLVGLAVAALVLCSVLLLAAYLLRVWFSG</sequence>
<organism evidence="3 4">
    <name type="scientific">Dactylosporangium siamense</name>
    <dbReference type="NCBI Taxonomy" id="685454"/>
    <lineage>
        <taxon>Bacteria</taxon>
        <taxon>Bacillati</taxon>
        <taxon>Actinomycetota</taxon>
        <taxon>Actinomycetes</taxon>
        <taxon>Micromonosporales</taxon>
        <taxon>Micromonosporaceae</taxon>
        <taxon>Dactylosporangium</taxon>
    </lineage>
</organism>
<reference evidence="3" key="1">
    <citation type="submission" date="2021-01" db="EMBL/GenBank/DDBJ databases">
        <title>Whole genome shotgun sequence of Dactylosporangium siamense NBRC 106093.</title>
        <authorList>
            <person name="Komaki H."/>
            <person name="Tamura T."/>
        </authorList>
    </citation>
    <scope>NUCLEOTIDE SEQUENCE</scope>
    <source>
        <strain evidence="3">NBRC 106093</strain>
    </source>
</reference>
<dbReference type="RefSeq" id="WP_203850893.1">
    <property type="nucleotide sequence ID" value="NZ_BAAAVW010000008.1"/>
</dbReference>
<gene>
    <name evidence="3" type="ORF">Dsi01nite_072390</name>
</gene>
<name>A0A919UG14_9ACTN</name>
<evidence type="ECO:0000256" key="2">
    <source>
        <dbReference type="SAM" id="Phobius"/>
    </source>
</evidence>
<keyword evidence="4" id="KW-1185">Reference proteome</keyword>
<evidence type="ECO:0000313" key="4">
    <source>
        <dbReference type="Proteomes" id="UP000660611"/>
    </source>
</evidence>
<proteinExistence type="predicted"/>
<comment type="caution">
    <text evidence="3">The sequence shown here is derived from an EMBL/GenBank/DDBJ whole genome shotgun (WGS) entry which is preliminary data.</text>
</comment>
<keyword evidence="2" id="KW-1133">Transmembrane helix</keyword>
<keyword evidence="2" id="KW-0812">Transmembrane</keyword>
<dbReference type="EMBL" id="BONQ01000113">
    <property type="protein sequence ID" value="GIG49198.1"/>
    <property type="molecule type" value="Genomic_DNA"/>
</dbReference>
<dbReference type="Proteomes" id="UP000660611">
    <property type="component" value="Unassembled WGS sequence"/>
</dbReference>
<protein>
    <submittedName>
        <fullName evidence="3">Uncharacterized protein</fullName>
    </submittedName>
</protein>
<keyword evidence="2" id="KW-0472">Membrane</keyword>
<feature type="region of interest" description="Disordered" evidence="1">
    <location>
        <begin position="1"/>
        <end position="30"/>
    </location>
</feature>
<evidence type="ECO:0000313" key="3">
    <source>
        <dbReference type="EMBL" id="GIG49198.1"/>
    </source>
</evidence>
<dbReference type="AlphaFoldDB" id="A0A919UG14"/>